<evidence type="ECO:0000256" key="1">
    <source>
        <dbReference type="SAM" id="Phobius"/>
    </source>
</evidence>
<proteinExistence type="predicted"/>
<dbReference type="Proteomes" id="UP001367676">
    <property type="component" value="Unassembled WGS sequence"/>
</dbReference>
<keyword evidence="3" id="KW-1185">Reference proteome</keyword>
<keyword evidence="1" id="KW-1133">Transmembrane helix</keyword>
<accession>A0AAN9TUJ1</accession>
<dbReference type="Gene3D" id="3.40.33.10">
    <property type="entry name" value="CAP"/>
    <property type="match status" value="1"/>
</dbReference>
<dbReference type="InterPro" id="IPR035940">
    <property type="entry name" value="CAP_sf"/>
</dbReference>
<keyword evidence="1" id="KW-0812">Transmembrane</keyword>
<dbReference type="AlphaFoldDB" id="A0AAN9TUJ1"/>
<dbReference type="EMBL" id="JBBCAQ010000032">
    <property type="protein sequence ID" value="KAK7584211.1"/>
    <property type="molecule type" value="Genomic_DNA"/>
</dbReference>
<comment type="caution">
    <text evidence="2">The sequence shown here is derived from an EMBL/GenBank/DDBJ whole genome shotgun (WGS) entry which is preliminary data.</text>
</comment>
<protein>
    <submittedName>
        <fullName evidence="2">Uncharacterized protein</fullName>
    </submittedName>
</protein>
<dbReference type="SUPFAM" id="SSF55797">
    <property type="entry name" value="PR-1-like"/>
    <property type="match status" value="1"/>
</dbReference>
<organism evidence="2 3">
    <name type="scientific">Parthenolecanium corni</name>
    <dbReference type="NCBI Taxonomy" id="536013"/>
    <lineage>
        <taxon>Eukaryota</taxon>
        <taxon>Metazoa</taxon>
        <taxon>Ecdysozoa</taxon>
        <taxon>Arthropoda</taxon>
        <taxon>Hexapoda</taxon>
        <taxon>Insecta</taxon>
        <taxon>Pterygota</taxon>
        <taxon>Neoptera</taxon>
        <taxon>Paraneoptera</taxon>
        <taxon>Hemiptera</taxon>
        <taxon>Sternorrhyncha</taxon>
        <taxon>Coccoidea</taxon>
        <taxon>Coccidae</taxon>
        <taxon>Parthenolecanium</taxon>
    </lineage>
</organism>
<keyword evidence="1" id="KW-0472">Membrane</keyword>
<name>A0AAN9TUJ1_9HEMI</name>
<gene>
    <name evidence="2" type="ORF">V9T40_005174</name>
</gene>
<reference evidence="2 3" key="1">
    <citation type="submission" date="2024-03" db="EMBL/GenBank/DDBJ databases">
        <title>Adaptation during the transition from Ophiocordyceps entomopathogen to insect associate is accompanied by gene loss and intensified selection.</title>
        <authorList>
            <person name="Ward C.M."/>
            <person name="Onetto C.A."/>
            <person name="Borneman A.R."/>
        </authorList>
    </citation>
    <scope>NUCLEOTIDE SEQUENCE [LARGE SCALE GENOMIC DNA]</scope>
    <source>
        <strain evidence="2">AWRI1</strain>
        <tissue evidence="2">Single Adult Female</tissue>
    </source>
</reference>
<evidence type="ECO:0000313" key="2">
    <source>
        <dbReference type="EMBL" id="KAK7584211.1"/>
    </source>
</evidence>
<feature type="transmembrane region" description="Helical" evidence="1">
    <location>
        <begin position="330"/>
        <end position="354"/>
    </location>
</feature>
<evidence type="ECO:0000313" key="3">
    <source>
        <dbReference type="Proteomes" id="UP001367676"/>
    </source>
</evidence>
<sequence>MEAHTSSWNKYPYLKTYLRQNNDPAKYCEGWICEYSGLTRPIIDQMLNVDNEMRDQFAEAHNISNLYMLEWYPVLEYWAQDKANLCLPPSTQEFYDYAVIQKYGVPNYDPVYKDACQVVITSEEIKAIDTNPEQMRERVIDHLRNNRLKHFRRLPNERWDITRKQASQVGCGYTLRLNKTHYIDHLVCLYGSFRFKPKGRYYKETKGLPCTNCNYYRTEYRWQCGKRYTHLCVGSLTNENQSAQVIKKECDDMVGKKPKRMDFNAEKLIPSIHGQFPLNEFSKVKKSLNGFLELFGASEQRETSFSDNLAKSVSFGYREKPKDTCNLCSYLLVIGVILCIVLLALTIYVTCFVIKR</sequence>